<sequence>MTFYQPIFSAPMHNVLLVLLALFLVALNGFFVAAEFGIVTLRRTRIRAIAKTQGLRGRILAKVHGQLDAYLSACQLGITLASLGLGWVGEPAFAGLLEPLFGAIGVTSQELIHGVSFVVAFSVISFLHIVVGELAPKSMAIRNPEAVGLWSAIPLYGFYWTMYPAIYLLNASANWVLRLAGLSGKGGHDAHYSSEELKLILRTSQPGEKFTRDERNILAQSLDFEQMTVSDLMRPINEVIALHASNTLEENLDTVLRNRFSRYPYFDTNEDDVLGVVHLKDLFFAQQAGKPITSLTPFLRPVDIISARTPALELFRRFRDGAPHFALIGEKGKRPLGFITLDNLLGAMVGEIRDEFRRNENDWLKQSDGTLIGKASLPIFSLERILGIDIENEELGLDDVESVGGLIMVKLGDIPKQGQRITFVDFDIVVKKMNGPRIVLIKVIPKQERDLDADLRD</sequence>
<dbReference type="SUPFAM" id="SSF56176">
    <property type="entry name" value="FAD-binding/transporter-associated domain-like"/>
    <property type="match status" value="1"/>
</dbReference>
<dbReference type="PROSITE" id="PS51846">
    <property type="entry name" value="CNNM"/>
    <property type="match status" value="1"/>
</dbReference>
<evidence type="ECO:0000256" key="3">
    <source>
        <dbReference type="ARBA" id="ARBA00022692"/>
    </source>
</evidence>
<feature type="transmembrane region" description="Helical" evidence="10">
    <location>
        <begin position="67"/>
        <end position="88"/>
    </location>
</feature>
<keyword evidence="6 8" id="KW-0129">CBS domain</keyword>
<dbReference type="PANTHER" id="PTHR43099:SF5">
    <property type="entry name" value="HLYC_CORC FAMILY TRANSPORTER"/>
    <property type="match status" value="1"/>
</dbReference>
<evidence type="ECO:0000256" key="10">
    <source>
        <dbReference type="SAM" id="Phobius"/>
    </source>
</evidence>
<dbReference type="InterPro" id="IPR000644">
    <property type="entry name" value="CBS_dom"/>
</dbReference>
<feature type="transmembrane region" description="Helical" evidence="10">
    <location>
        <begin position="15"/>
        <end position="41"/>
    </location>
</feature>
<evidence type="ECO:0000259" key="12">
    <source>
        <dbReference type="PROSITE" id="PS51846"/>
    </source>
</evidence>
<dbReference type="InterPro" id="IPR044751">
    <property type="entry name" value="Ion_transp-like_CBS"/>
</dbReference>
<proteinExistence type="predicted"/>
<feature type="domain" description="CBS" evidence="11">
    <location>
        <begin position="233"/>
        <end position="292"/>
    </location>
</feature>
<dbReference type="Pfam" id="PF00571">
    <property type="entry name" value="CBS"/>
    <property type="match status" value="1"/>
</dbReference>
<name>A0A031GXT1_9BURK</name>
<keyword evidence="3 9" id="KW-0812">Transmembrane</keyword>
<feature type="transmembrane region" description="Helical" evidence="10">
    <location>
        <begin position="147"/>
        <end position="169"/>
    </location>
</feature>
<dbReference type="PANTHER" id="PTHR43099">
    <property type="entry name" value="UPF0053 PROTEIN YRKA"/>
    <property type="match status" value="1"/>
</dbReference>
<accession>A0A031GXT1</accession>
<keyword evidence="4" id="KW-0677">Repeat</keyword>
<dbReference type="InterPro" id="IPR046342">
    <property type="entry name" value="CBS_dom_sf"/>
</dbReference>
<evidence type="ECO:0000256" key="1">
    <source>
        <dbReference type="ARBA" id="ARBA00004651"/>
    </source>
</evidence>
<evidence type="ECO:0000256" key="8">
    <source>
        <dbReference type="PROSITE-ProRule" id="PRU00703"/>
    </source>
</evidence>
<evidence type="ECO:0000256" key="9">
    <source>
        <dbReference type="PROSITE-ProRule" id="PRU01193"/>
    </source>
</evidence>
<dbReference type="SUPFAM" id="SSF54631">
    <property type="entry name" value="CBS-domain pair"/>
    <property type="match status" value="1"/>
</dbReference>
<dbReference type="InterPro" id="IPR005170">
    <property type="entry name" value="Transptr-assoc_dom"/>
</dbReference>
<reference evidence="13 14" key="1">
    <citation type="submission" date="2016-11" db="EMBL/GenBank/DDBJ databases">
        <authorList>
            <person name="Varghese N."/>
            <person name="Submissions S."/>
        </authorList>
    </citation>
    <scope>NUCLEOTIDE SEQUENCE [LARGE SCALE GENOMIC DNA]</scope>
    <source>
        <strain evidence="13 14">NFR18</strain>
    </source>
</reference>
<dbReference type="InterPro" id="IPR016169">
    <property type="entry name" value="FAD-bd_PCMH_sub2"/>
</dbReference>
<dbReference type="GO" id="GO:0050660">
    <property type="term" value="F:flavin adenine dinucleotide binding"/>
    <property type="evidence" value="ECO:0007669"/>
    <property type="project" value="InterPro"/>
</dbReference>
<dbReference type="InterPro" id="IPR036318">
    <property type="entry name" value="FAD-bd_PCMH-like_sf"/>
</dbReference>
<dbReference type="SMART" id="SM01091">
    <property type="entry name" value="CorC_HlyC"/>
    <property type="match status" value="1"/>
</dbReference>
<evidence type="ECO:0000256" key="4">
    <source>
        <dbReference type="ARBA" id="ARBA00022737"/>
    </source>
</evidence>
<dbReference type="PROSITE" id="PS51371">
    <property type="entry name" value="CBS"/>
    <property type="match status" value="2"/>
</dbReference>
<evidence type="ECO:0000313" key="13">
    <source>
        <dbReference type="EMBL" id="SFY25479.1"/>
    </source>
</evidence>
<protein>
    <submittedName>
        <fullName evidence="13">Hemolysin, contains CBS domains</fullName>
    </submittedName>
</protein>
<dbReference type="InterPro" id="IPR051676">
    <property type="entry name" value="UPF0053_domain"/>
</dbReference>
<feature type="domain" description="CBS" evidence="11">
    <location>
        <begin position="295"/>
        <end position="355"/>
    </location>
</feature>
<dbReference type="EMBL" id="FPKH01000008">
    <property type="protein sequence ID" value="SFY25479.1"/>
    <property type="molecule type" value="Genomic_DNA"/>
</dbReference>
<keyword evidence="2" id="KW-1003">Cell membrane</keyword>
<dbReference type="Pfam" id="PF03471">
    <property type="entry name" value="CorC_HlyC"/>
    <property type="match status" value="1"/>
</dbReference>
<dbReference type="Gene3D" id="3.30.465.10">
    <property type="match status" value="1"/>
</dbReference>
<dbReference type="Pfam" id="PF01595">
    <property type="entry name" value="CNNM"/>
    <property type="match status" value="1"/>
</dbReference>
<feature type="transmembrane region" description="Helical" evidence="10">
    <location>
        <begin position="111"/>
        <end position="135"/>
    </location>
</feature>
<keyword evidence="5 9" id="KW-1133">Transmembrane helix</keyword>
<evidence type="ECO:0000256" key="2">
    <source>
        <dbReference type="ARBA" id="ARBA00022475"/>
    </source>
</evidence>
<dbReference type="CDD" id="cd04590">
    <property type="entry name" value="CBS_pair_CorC_HlyC_assoc"/>
    <property type="match status" value="1"/>
</dbReference>
<organism evidence="13 14">
    <name type="scientific">Janthinobacterium lividum</name>
    <dbReference type="NCBI Taxonomy" id="29581"/>
    <lineage>
        <taxon>Bacteria</taxon>
        <taxon>Pseudomonadati</taxon>
        <taxon>Pseudomonadota</taxon>
        <taxon>Betaproteobacteria</taxon>
        <taxon>Burkholderiales</taxon>
        <taxon>Oxalobacteraceae</taxon>
        <taxon>Janthinobacterium</taxon>
    </lineage>
</organism>
<comment type="subcellular location">
    <subcellularLocation>
        <location evidence="1">Cell membrane</location>
        <topology evidence="1">Multi-pass membrane protein</topology>
    </subcellularLocation>
</comment>
<evidence type="ECO:0000313" key="14">
    <source>
        <dbReference type="Proteomes" id="UP000182489"/>
    </source>
</evidence>
<comment type="caution">
    <text evidence="13">The sequence shown here is derived from an EMBL/GenBank/DDBJ whole genome shotgun (WGS) entry which is preliminary data.</text>
</comment>
<keyword evidence="7 9" id="KW-0472">Membrane</keyword>
<dbReference type="AlphaFoldDB" id="A0A031GXT1"/>
<dbReference type="InterPro" id="IPR002550">
    <property type="entry name" value="CNNM"/>
</dbReference>
<gene>
    <name evidence="13" type="ORF">SAMN03097694_5395</name>
</gene>
<evidence type="ECO:0000256" key="6">
    <source>
        <dbReference type="ARBA" id="ARBA00023122"/>
    </source>
</evidence>
<dbReference type="GO" id="GO:0005886">
    <property type="term" value="C:plasma membrane"/>
    <property type="evidence" value="ECO:0007669"/>
    <property type="project" value="UniProtKB-SubCell"/>
</dbReference>
<feature type="domain" description="CNNM transmembrane" evidence="12">
    <location>
        <begin position="10"/>
        <end position="214"/>
    </location>
</feature>
<evidence type="ECO:0000259" key="11">
    <source>
        <dbReference type="PROSITE" id="PS51371"/>
    </source>
</evidence>
<dbReference type="Proteomes" id="UP000182489">
    <property type="component" value="Unassembled WGS sequence"/>
</dbReference>
<evidence type="ECO:0000256" key="7">
    <source>
        <dbReference type="ARBA" id="ARBA00023136"/>
    </source>
</evidence>
<dbReference type="Gene3D" id="3.10.580.10">
    <property type="entry name" value="CBS-domain"/>
    <property type="match status" value="1"/>
</dbReference>
<evidence type="ECO:0000256" key="5">
    <source>
        <dbReference type="ARBA" id="ARBA00022989"/>
    </source>
</evidence>